<protein>
    <recommendedName>
        <fullName evidence="2">Diphthine--ammonia ligase</fullName>
        <ecNumber evidence="1">6.3.1.14</ecNumber>
    </recommendedName>
    <alternativeName>
        <fullName evidence="3">Diphthamide synthase</fullName>
    </alternativeName>
    <alternativeName>
        <fullName evidence="4">Diphthamide synthetase</fullName>
    </alternativeName>
</protein>
<sequence length="769" mass="84726">MSSLNVIALISGGKDSFFSILHCQANGHQVVALANLYPETSREDSENEDIDSFMYQTVGHSVIPLYAEALGIPLYRQKILGGSGSMERDYALATTDGDEEAQEEDETESLVPLLKRVKEAHPDANALSTGAILSTYQRTRIESVALRLGLVPLSYLWQYPLLPPYTQTSLLEDMRAAGQDSRIIKVASGALDESFLWKNVADHANVTKMMNRMEMFGGSSGGAVLGEGGEFETLAVDGPGPLWKSKIEAGNVEVVKGEGGSAVVRLKDVRVVKKEEAQKPQPELRIPELLDTEFKALLTSLETTITSPDGHEEGDQSHISIKARSDTSIDAFKSSNLRLRRPQQGMLQISNIYHSSGTPSDQLKSILQRLSTHLETLNLDASSLVFTTLLLRSMTDFTLLNPIYGSIFTTPNPPSRVTISCGDRLPPGVDVVLSTIVDLGERKERQGLHVQSRSYWAPANIGPYSQAISIPFDHLPAPPNPGEQIKEEAHQEDDNLPTTTRPRIIHIAGQIPLVPSSMEIINPKPLPLTTTTTSPSKSKDFIAQTILSLQHLFRIGRAMNVQSWTSAVAFISSCPPSEGTIRAKIAIKAWKKIHQQALTSQTNADKERDDDDDDNIDIWDLQNRYSRFQTQAAGTTKKDVDTRGLLPNYSTLEETEVPLIPPVFVAQVAELPRGAHIEWFSNGLSNPVLSIKSPQIWIPISSMDDFVMPTGKEGVRCEYTVYTTRALPVTLMHLNLVIIPCYRVWCEKEDGGDGAVEIEAVLGIRQYRI</sequence>
<evidence type="ECO:0000313" key="9">
    <source>
        <dbReference type="Proteomes" id="UP000298493"/>
    </source>
</evidence>
<evidence type="ECO:0000259" key="7">
    <source>
        <dbReference type="Pfam" id="PF01902"/>
    </source>
</evidence>
<keyword evidence="8" id="KW-0378">Hydrolase</keyword>
<evidence type="ECO:0000256" key="2">
    <source>
        <dbReference type="ARBA" id="ARBA00018426"/>
    </source>
</evidence>
<dbReference type="CDD" id="cd06155">
    <property type="entry name" value="eu_AANH_C_1"/>
    <property type="match status" value="1"/>
</dbReference>
<dbReference type="SUPFAM" id="SSF55298">
    <property type="entry name" value="YjgF-like"/>
    <property type="match status" value="2"/>
</dbReference>
<dbReference type="Gene3D" id="3.90.1490.10">
    <property type="entry name" value="putative n-type atp pyrophosphatase, domain 2"/>
    <property type="match status" value="1"/>
</dbReference>
<feature type="region of interest" description="Disordered" evidence="6">
    <location>
        <begin position="476"/>
        <end position="497"/>
    </location>
</feature>
<dbReference type="InterPro" id="IPR035959">
    <property type="entry name" value="RutC-like_sf"/>
</dbReference>
<dbReference type="CDD" id="cd01994">
    <property type="entry name" value="AANH_PF0828-like"/>
    <property type="match status" value="1"/>
</dbReference>
<dbReference type="PANTHER" id="PTHR12196:SF2">
    <property type="entry name" value="DIPHTHINE--AMMONIA LIGASE"/>
    <property type="match status" value="1"/>
</dbReference>
<dbReference type="Pfam" id="PF01902">
    <property type="entry name" value="Diphthami_syn_2"/>
    <property type="match status" value="1"/>
</dbReference>
<evidence type="ECO:0000313" key="8">
    <source>
        <dbReference type="EMBL" id="TID27508.1"/>
    </source>
</evidence>
<dbReference type="GO" id="GO:0016787">
    <property type="term" value="F:hydrolase activity"/>
    <property type="evidence" value="ECO:0007669"/>
    <property type="project" value="UniProtKB-KW"/>
</dbReference>
<gene>
    <name evidence="8" type="ORF">E6O75_ATG00275</name>
</gene>
<dbReference type="Proteomes" id="UP000298493">
    <property type="component" value="Unassembled WGS sequence"/>
</dbReference>
<dbReference type="EC" id="6.3.1.14" evidence="1"/>
<dbReference type="GO" id="GO:0017178">
    <property type="term" value="F:diphthine-ammonia ligase activity"/>
    <property type="evidence" value="ECO:0007669"/>
    <property type="project" value="UniProtKB-EC"/>
</dbReference>
<comment type="catalytic activity">
    <reaction evidence="5">
        <text>diphthine-[translation elongation factor 2] + NH4(+) + ATP = diphthamide-[translation elongation factor 2] + AMP + diphosphate + H(+)</text>
        <dbReference type="Rhea" id="RHEA:19753"/>
        <dbReference type="Rhea" id="RHEA-COMP:10172"/>
        <dbReference type="Rhea" id="RHEA-COMP:10174"/>
        <dbReference type="ChEBI" id="CHEBI:15378"/>
        <dbReference type="ChEBI" id="CHEBI:16692"/>
        <dbReference type="ChEBI" id="CHEBI:28938"/>
        <dbReference type="ChEBI" id="CHEBI:30616"/>
        <dbReference type="ChEBI" id="CHEBI:33019"/>
        <dbReference type="ChEBI" id="CHEBI:82696"/>
        <dbReference type="ChEBI" id="CHEBI:456215"/>
        <dbReference type="EC" id="6.3.1.14"/>
    </reaction>
</comment>
<dbReference type="InterPro" id="IPR014729">
    <property type="entry name" value="Rossmann-like_a/b/a_fold"/>
</dbReference>
<evidence type="ECO:0000256" key="5">
    <source>
        <dbReference type="ARBA" id="ARBA00048108"/>
    </source>
</evidence>
<reference evidence="8 9" key="1">
    <citation type="submission" date="2019-04" db="EMBL/GenBank/DDBJ databases">
        <title>High contiguity whole genome sequence and gene annotation resource for two Venturia nashicola isolates.</title>
        <authorList>
            <person name="Prokchorchik M."/>
            <person name="Won K."/>
            <person name="Lee Y."/>
            <person name="Choi E.D."/>
            <person name="Segonzac C."/>
            <person name="Sohn K.H."/>
        </authorList>
    </citation>
    <scope>NUCLEOTIDE SEQUENCE [LARGE SCALE GENOMIC DNA]</scope>
    <source>
        <strain evidence="8 9">PRI2</strain>
    </source>
</reference>
<dbReference type="NCBIfam" id="TIGR00290">
    <property type="entry name" value="MJ0570_dom"/>
    <property type="match status" value="1"/>
</dbReference>
<dbReference type="Gene3D" id="3.30.1330.40">
    <property type="entry name" value="RutC-like"/>
    <property type="match status" value="2"/>
</dbReference>
<name>A0A4Z1PTA7_9PEZI</name>
<feature type="compositionally biased region" description="Basic and acidic residues" evidence="6">
    <location>
        <begin position="484"/>
        <end position="493"/>
    </location>
</feature>
<dbReference type="PANTHER" id="PTHR12196">
    <property type="entry name" value="DOMAIN OF UNKNOWN FUNCTION 71 DUF71 -CONTAINING PROTEIN"/>
    <property type="match status" value="1"/>
</dbReference>
<feature type="domain" description="Diphthamide synthase" evidence="7">
    <location>
        <begin position="5"/>
        <end position="256"/>
    </location>
</feature>
<dbReference type="CDD" id="cd06156">
    <property type="entry name" value="eu_AANH_C_2"/>
    <property type="match status" value="1"/>
</dbReference>
<dbReference type="InterPro" id="IPR030662">
    <property type="entry name" value="DPH6/MJ0570"/>
</dbReference>
<dbReference type="EMBL" id="SNSC02000001">
    <property type="protein sequence ID" value="TID27508.1"/>
    <property type="molecule type" value="Genomic_DNA"/>
</dbReference>
<dbReference type="Gene3D" id="3.40.50.620">
    <property type="entry name" value="HUPs"/>
    <property type="match status" value="1"/>
</dbReference>
<evidence type="ECO:0000256" key="6">
    <source>
        <dbReference type="SAM" id="MobiDB-lite"/>
    </source>
</evidence>
<dbReference type="InterPro" id="IPR002761">
    <property type="entry name" value="Diphthami_syn_dom"/>
</dbReference>
<dbReference type="STRING" id="86259.A0A4Z1PTA7"/>
<proteinExistence type="predicted"/>
<dbReference type="InterPro" id="IPR006175">
    <property type="entry name" value="YjgF/YER057c/UK114"/>
</dbReference>
<comment type="caution">
    <text evidence="8">The sequence shown here is derived from an EMBL/GenBank/DDBJ whole genome shotgun (WGS) entry which is preliminary data.</text>
</comment>
<keyword evidence="9" id="KW-1185">Reference proteome</keyword>
<dbReference type="GO" id="GO:0017183">
    <property type="term" value="P:protein histidyl modification to diphthamide"/>
    <property type="evidence" value="ECO:0007669"/>
    <property type="project" value="TreeGrafter"/>
</dbReference>
<evidence type="ECO:0000256" key="1">
    <source>
        <dbReference type="ARBA" id="ARBA00012089"/>
    </source>
</evidence>
<evidence type="ECO:0000256" key="3">
    <source>
        <dbReference type="ARBA" id="ARBA00029814"/>
    </source>
</evidence>
<evidence type="ECO:0000256" key="4">
    <source>
        <dbReference type="ARBA" id="ARBA00031552"/>
    </source>
</evidence>
<dbReference type="SUPFAM" id="SSF52402">
    <property type="entry name" value="Adenine nucleotide alpha hydrolases-like"/>
    <property type="match status" value="1"/>
</dbReference>
<dbReference type="Pfam" id="PF01042">
    <property type="entry name" value="Ribonuc_L-PSP"/>
    <property type="match status" value="1"/>
</dbReference>
<dbReference type="FunFam" id="3.40.50.620:FF:000145">
    <property type="entry name" value="ATP-binding domain containing protein"/>
    <property type="match status" value="1"/>
</dbReference>
<organism evidence="8 9">
    <name type="scientific">Venturia nashicola</name>
    <dbReference type="NCBI Taxonomy" id="86259"/>
    <lineage>
        <taxon>Eukaryota</taxon>
        <taxon>Fungi</taxon>
        <taxon>Dikarya</taxon>
        <taxon>Ascomycota</taxon>
        <taxon>Pezizomycotina</taxon>
        <taxon>Dothideomycetes</taxon>
        <taxon>Pleosporomycetidae</taxon>
        <taxon>Venturiales</taxon>
        <taxon>Venturiaceae</taxon>
        <taxon>Venturia</taxon>
    </lineage>
</organism>
<accession>A0A4Z1PTA7</accession>
<dbReference type="AlphaFoldDB" id="A0A4Z1PTA7"/>